<keyword evidence="1" id="KW-1133">Transmembrane helix</keyword>
<feature type="transmembrane region" description="Helical" evidence="1">
    <location>
        <begin position="70"/>
        <end position="90"/>
    </location>
</feature>
<organism evidence="2 5">
    <name type="scientific">Haloplanus rubicundus</name>
    <dbReference type="NCBI Taxonomy" id="1547898"/>
    <lineage>
        <taxon>Archaea</taxon>
        <taxon>Methanobacteriati</taxon>
        <taxon>Methanobacteriota</taxon>
        <taxon>Stenosarchaea group</taxon>
        <taxon>Halobacteria</taxon>
        <taxon>Halobacteriales</taxon>
        <taxon>Haloferacaceae</taxon>
        <taxon>Haloplanus</taxon>
    </lineage>
</organism>
<dbReference type="RefSeq" id="WP_114584241.1">
    <property type="nucleotide sequence ID" value="NZ_CP031148.1"/>
</dbReference>
<gene>
    <name evidence="3" type="ORF">DU484_17785</name>
    <name evidence="2" type="ORF">DU500_00825</name>
</gene>
<keyword evidence="1" id="KW-0812">Transmembrane</keyword>
<dbReference type="KEGG" id="haq:DU484_17785"/>
<evidence type="ECO:0000256" key="1">
    <source>
        <dbReference type="SAM" id="Phobius"/>
    </source>
</evidence>
<evidence type="ECO:0000313" key="4">
    <source>
        <dbReference type="Proteomes" id="UP000252985"/>
    </source>
</evidence>
<dbReference type="EMBL" id="CP031150">
    <property type="protein sequence ID" value="AXG05086.1"/>
    <property type="molecule type" value="Genomic_DNA"/>
</dbReference>
<sequence length="118" mass="12765">MRRRQLALAVLALLAAVTYGPFLWHYWPGSGVDPGLYGYAPTVLLATLLGCGVAAVVDGRVETRRQVVRIAWYPGLAVVASLPLYLVLVVRGTPVGSYPTYNLVIGGVAGVGREIWRW</sequence>
<name>A0A345DYR4_9EURY</name>
<dbReference type="EMBL" id="CP031148">
    <property type="protein sequence ID" value="AXG11557.1"/>
    <property type="molecule type" value="Genomic_DNA"/>
</dbReference>
<proteinExistence type="predicted"/>
<evidence type="ECO:0000313" key="2">
    <source>
        <dbReference type="EMBL" id="AXG05086.1"/>
    </source>
</evidence>
<evidence type="ECO:0000313" key="5">
    <source>
        <dbReference type="Proteomes" id="UP000253273"/>
    </source>
</evidence>
<dbReference type="Proteomes" id="UP000252985">
    <property type="component" value="Chromosome"/>
</dbReference>
<reference evidence="3 4" key="1">
    <citation type="submission" date="2018-07" db="EMBL/GenBank/DDBJ databases">
        <title>Genome sequences of Haloplanus sp. CBA1112.</title>
        <authorList>
            <person name="Kim Y.B."/>
            <person name="Roh S.W."/>
        </authorList>
    </citation>
    <scope>NUCLEOTIDE SEQUENCE [LARGE SCALE GENOMIC DNA]</scope>
    <source>
        <strain evidence="3 4">CBA1112</strain>
    </source>
</reference>
<evidence type="ECO:0000313" key="3">
    <source>
        <dbReference type="EMBL" id="AXG11557.1"/>
    </source>
</evidence>
<dbReference type="AlphaFoldDB" id="A0A345DYR4"/>
<feature type="transmembrane region" description="Helical" evidence="1">
    <location>
        <begin position="7"/>
        <end position="27"/>
    </location>
</feature>
<accession>A0A345DYR4</accession>
<keyword evidence="1" id="KW-0472">Membrane</keyword>
<dbReference type="GeneID" id="37288869"/>
<reference evidence="2 5" key="2">
    <citation type="submission" date="2018-07" db="EMBL/GenBank/DDBJ databases">
        <title>Genome sequences of Haloplanus sp. CBA1113.</title>
        <authorList>
            <person name="Kim Y.B."/>
            <person name="Roh S.W."/>
        </authorList>
    </citation>
    <scope>NUCLEOTIDE SEQUENCE [LARGE SCALE GENOMIC DNA]</scope>
    <source>
        <strain evidence="2 5">CBA1113</strain>
    </source>
</reference>
<dbReference type="Proteomes" id="UP000253273">
    <property type="component" value="Chromosome"/>
</dbReference>
<accession>A0A345EH85</accession>
<feature type="transmembrane region" description="Helical" evidence="1">
    <location>
        <begin position="39"/>
        <end position="58"/>
    </location>
</feature>
<keyword evidence="5" id="KW-1185">Reference proteome</keyword>
<dbReference type="KEGG" id="haj:DU500_00825"/>
<protein>
    <submittedName>
        <fullName evidence="2">Uncharacterized protein</fullName>
    </submittedName>
</protein>